<dbReference type="InterPro" id="IPR000845">
    <property type="entry name" value="Nucleoside_phosphorylase_d"/>
</dbReference>
<proteinExistence type="predicted"/>
<dbReference type="InterPro" id="IPR035994">
    <property type="entry name" value="Nucleoside_phosphorylase_sf"/>
</dbReference>
<dbReference type="EC" id="3.2.2.9" evidence="2"/>
<reference evidence="9" key="1">
    <citation type="journal article" date="2019" name="Int. J. Syst. Evol. Microbiol.">
        <title>The Global Catalogue of Microorganisms (GCM) 10K type strain sequencing project: providing services to taxonomists for standard genome sequencing and annotation.</title>
        <authorList>
            <consortium name="The Broad Institute Genomics Platform"/>
            <consortium name="The Broad Institute Genome Sequencing Center for Infectious Disease"/>
            <person name="Wu L."/>
            <person name="Ma J."/>
        </authorList>
    </citation>
    <scope>NUCLEOTIDE SEQUENCE [LARGE SCALE GENOMIC DNA]</scope>
    <source>
        <strain evidence="9">JCM 1490</strain>
    </source>
</reference>
<dbReference type="SUPFAM" id="SSF53167">
    <property type="entry name" value="Purine and uridine phosphorylases"/>
    <property type="match status" value="1"/>
</dbReference>
<evidence type="ECO:0000259" key="7">
    <source>
        <dbReference type="Pfam" id="PF01048"/>
    </source>
</evidence>
<dbReference type="Proteomes" id="UP001596455">
    <property type="component" value="Unassembled WGS sequence"/>
</dbReference>
<evidence type="ECO:0000256" key="2">
    <source>
        <dbReference type="ARBA" id="ARBA00011974"/>
    </source>
</evidence>
<keyword evidence="3" id="KW-0028">Amino-acid biosynthesis</keyword>
<comment type="pathway">
    <text evidence="1">Amino-acid biosynthesis; L-methionine biosynthesis via salvage pathway; S-methyl-5-thio-alpha-D-ribose 1-phosphate from S-methyl-5'-thioadenosine (hydrolase route): step 1/2.</text>
</comment>
<keyword evidence="9" id="KW-1185">Reference proteome</keyword>
<evidence type="ECO:0000256" key="6">
    <source>
        <dbReference type="SAM" id="MobiDB-lite"/>
    </source>
</evidence>
<dbReference type="EMBL" id="JBHTCQ010000001">
    <property type="protein sequence ID" value="MFC7403961.1"/>
    <property type="molecule type" value="Genomic_DNA"/>
</dbReference>
<gene>
    <name evidence="8" type="primary">mtnN</name>
    <name evidence="8" type="ORF">ACFQQL_02480</name>
</gene>
<keyword evidence="5" id="KW-0486">Methionine biosynthesis</keyword>
<dbReference type="Gene3D" id="3.40.50.1580">
    <property type="entry name" value="Nucleoside phosphorylase domain"/>
    <property type="match status" value="1"/>
</dbReference>
<comment type="caution">
    <text evidence="8">The sequence shown here is derived from an EMBL/GenBank/DDBJ whole genome shotgun (WGS) entry which is preliminary data.</text>
</comment>
<organism evidence="8 9">
    <name type="scientific">Georgenia alba</name>
    <dbReference type="NCBI Taxonomy" id="2233858"/>
    <lineage>
        <taxon>Bacteria</taxon>
        <taxon>Bacillati</taxon>
        <taxon>Actinomycetota</taxon>
        <taxon>Actinomycetes</taxon>
        <taxon>Micrococcales</taxon>
        <taxon>Bogoriellaceae</taxon>
        <taxon>Georgenia</taxon>
    </lineage>
</organism>
<dbReference type="PANTHER" id="PTHR46832">
    <property type="entry name" value="5'-METHYLTHIOADENOSINE/S-ADENOSYLHOMOCYSTEINE NUCLEOSIDASE"/>
    <property type="match status" value="1"/>
</dbReference>
<dbReference type="RefSeq" id="WP_382390906.1">
    <property type="nucleotide sequence ID" value="NZ_JBHTCQ010000001.1"/>
</dbReference>
<evidence type="ECO:0000313" key="8">
    <source>
        <dbReference type="EMBL" id="MFC7403961.1"/>
    </source>
</evidence>
<evidence type="ECO:0000256" key="3">
    <source>
        <dbReference type="ARBA" id="ARBA00022605"/>
    </source>
</evidence>
<feature type="compositionally biased region" description="Low complexity" evidence="6">
    <location>
        <begin position="11"/>
        <end position="23"/>
    </location>
</feature>
<protein>
    <recommendedName>
        <fullName evidence="2">adenosylhomocysteine nucleosidase</fullName>
        <ecNumber evidence="2">3.2.2.9</ecNumber>
    </recommendedName>
</protein>
<accession>A0ABW2Q3A5</accession>
<evidence type="ECO:0000313" key="9">
    <source>
        <dbReference type="Proteomes" id="UP001596455"/>
    </source>
</evidence>
<keyword evidence="8" id="KW-0326">Glycosidase</keyword>
<feature type="compositionally biased region" description="Gly residues" evidence="6">
    <location>
        <begin position="1"/>
        <end position="10"/>
    </location>
</feature>
<dbReference type="GO" id="GO:0008930">
    <property type="term" value="F:methylthioadenosine nucleosidase activity"/>
    <property type="evidence" value="ECO:0007669"/>
    <property type="project" value="UniProtKB-EC"/>
</dbReference>
<evidence type="ECO:0000256" key="1">
    <source>
        <dbReference type="ARBA" id="ARBA00004945"/>
    </source>
</evidence>
<sequence length="262" mass="26669">MSTGSTGGVHGPTADPPGTARPPGRGPEVDAVVIGAMDEEVRPYSQAATDAGPVRQRGRARGQLVQIGGASILLVRSGIGLVNAAAALVAALSECRPRAVLSTGSAGGLGTSVRVGDVVAGDTYTYTGADATAFDYVRGQVPGMPVAYDADPDLLAAARTLSPPAGTLRVGQMVSGDSFVTAVNVTHVRESFPDALSTDMESTALAQVAFSYGLPFLSVRGISDLCGPVEEYGEQVESFHLGLGEAAERSARVILTLLDGGR</sequence>
<keyword evidence="4 8" id="KW-0378">Hydrolase</keyword>
<dbReference type="InterPro" id="IPR010049">
    <property type="entry name" value="MTA_SAH_Nsdase"/>
</dbReference>
<dbReference type="CDD" id="cd09008">
    <property type="entry name" value="MTAN"/>
    <property type="match status" value="1"/>
</dbReference>
<dbReference type="GO" id="GO:0008782">
    <property type="term" value="F:adenosylhomocysteine nucleosidase activity"/>
    <property type="evidence" value="ECO:0007669"/>
    <property type="project" value="UniProtKB-EC"/>
</dbReference>
<dbReference type="PANTHER" id="PTHR46832:SF1">
    <property type="entry name" value="5'-METHYLTHIOADENOSINE_S-ADENOSYLHOMOCYSTEINE NUCLEOSIDASE"/>
    <property type="match status" value="1"/>
</dbReference>
<feature type="region of interest" description="Disordered" evidence="6">
    <location>
        <begin position="1"/>
        <end position="28"/>
    </location>
</feature>
<name>A0ABW2Q3A5_9MICO</name>
<evidence type="ECO:0000256" key="5">
    <source>
        <dbReference type="ARBA" id="ARBA00023167"/>
    </source>
</evidence>
<evidence type="ECO:0000256" key="4">
    <source>
        <dbReference type="ARBA" id="ARBA00022801"/>
    </source>
</evidence>
<feature type="domain" description="Nucleoside phosphorylase" evidence="7">
    <location>
        <begin position="31"/>
        <end position="258"/>
    </location>
</feature>
<dbReference type="Pfam" id="PF01048">
    <property type="entry name" value="PNP_UDP_1"/>
    <property type="match status" value="1"/>
</dbReference>
<dbReference type="NCBIfam" id="TIGR01704">
    <property type="entry name" value="MTA_SAH-Nsdase"/>
    <property type="match status" value="1"/>
</dbReference>